<keyword evidence="1" id="KW-0472">Membrane</keyword>
<dbReference type="EMBL" id="BARX01000012">
    <property type="protein sequence ID" value="GAD02024.1"/>
    <property type="molecule type" value="Genomic_DNA"/>
</dbReference>
<proteinExistence type="predicted"/>
<dbReference type="AlphaFoldDB" id="R9PKW9"/>
<feature type="transmembrane region" description="Helical" evidence="1">
    <location>
        <begin position="12"/>
        <end position="33"/>
    </location>
</feature>
<sequence>MWTIGPNVDGLFGFAALWQVWLLTEVLAVVLYLPTRAFSRYKHSSNKAWIKYF</sequence>
<gene>
    <name evidence="2" type="ORF">AALB_2104</name>
</gene>
<comment type="caution">
    <text evidence="2">The sequence shown here is derived from an EMBL/GenBank/DDBJ whole genome shotgun (WGS) entry which is preliminary data.</text>
</comment>
<name>R9PKW9_AGAAL</name>
<evidence type="ECO:0000313" key="3">
    <source>
        <dbReference type="Proteomes" id="UP000014461"/>
    </source>
</evidence>
<keyword evidence="3" id="KW-1185">Reference proteome</keyword>
<organism evidence="2 3">
    <name type="scientific">Agarivorans albus MKT 106</name>
    <dbReference type="NCBI Taxonomy" id="1331007"/>
    <lineage>
        <taxon>Bacteria</taxon>
        <taxon>Pseudomonadati</taxon>
        <taxon>Pseudomonadota</taxon>
        <taxon>Gammaproteobacteria</taxon>
        <taxon>Alteromonadales</taxon>
        <taxon>Alteromonadaceae</taxon>
        <taxon>Agarivorans</taxon>
    </lineage>
</organism>
<protein>
    <submittedName>
        <fullName evidence="2">Uncharacterized protein</fullName>
    </submittedName>
</protein>
<evidence type="ECO:0000313" key="2">
    <source>
        <dbReference type="EMBL" id="GAD02024.1"/>
    </source>
</evidence>
<dbReference type="Proteomes" id="UP000014461">
    <property type="component" value="Unassembled WGS sequence"/>
</dbReference>
<keyword evidence="1" id="KW-1133">Transmembrane helix</keyword>
<dbReference type="RefSeq" id="WP_016401792.1">
    <property type="nucleotide sequence ID" value="NZ_BARX01000012.1"/>
</dbReference>
<accession>R9PKW9</accession>
<evidence type="ECO:0000256" key="1">
    <source>
        <dbReference type="SAM" id="Phobius"/>
    </source>
</evidence>
<keyword evidence="1" id="KW-0812">Transmembrane</keyword>
<reference evidence="2" key="1">
    <citation type="journal article" date="2013" name="Genome Announc.">
        <title>Draft Genome Sequence of Agarivorans albus Strain MKT 106T, an Agarolytic Marine Bacterium.</title>
        <authorList>
            <person name="Yasuike M."/>
            <person name="Nakamura Y."/>
            <person name="Kai W."/>
            <person name="Fujiwara A."/>
            <person name="Fukui Y."/>
            <person name="Satomi M."/>
            <person name="Sano M."/>
        </authorList>
    </citation>
    <scope>NUCLEOTIDE SEQUENCE [LARGE SCALE GENOMIC DNA]</scope>
</reference>